<organism evidence="1 2">
    <name type="scientific">Thelephora ganbajun</name>
    <name type="common">Ganba fungus</name>
    <dbReference type="NCBI Taxonomy" id="370292"/>
    <lineage>
        <taxon>Eukaryota</taxon>
        <taxon>Fungi</taxon>
        <taxon>Dikarya</taxon>
        <taxon>Basidiomycota</taxon>
        <taxon>Agaricomycotina</taxon>
        <taxon>Agaricomycetes</taxon>
        <taxon>Thelephorales</taxon>
        <taxon>Thelephoraceae</taxon>
        <taxon>Thelephora</taxon>
    </lineage>
</organism>
<proteinExistence type="predicted"/>
<reference evidence="1" key="1">
    <citation type="submission" date="2019-10" db="EMBL/GenBank/DDBJ databases">
        <authorList>
            <consortium name="DOE Joint Genome Institute"/>
            <person name="Kuo A."/>
            <person name="Miyauchi S."/>
            <person name="Kiss E."/>
            <person name="Drula E."/>
            <person name="Kohler A."/>
            <person name="Sanchez-Garcia M."/>
            <person name="Andreopoulos B."/>
            <person name="Barry K.W."/>
            <person name="Bonito G."/>
            <person name="Buee M."/>
            <person name="Carver A."/>
            <person name="Chen C."/>
            <person name="Cichocki N."/>
            <person name="Clum A."/>
            <person name="Culley D."/>
            <person name="Crous P.W."/>
            <person name="Fauchery L."/>
            <person name="Girlanda M."/>
            <person name="Hayes R."/>
            <person name="Keri Z."/>
            <person name="Labutti K."/>
            <person name="Lipzen A."/>
            <person name="Lombard V."/>
            <person name="Magnuson J."/>
            <person name="Maillard F."/>
            <person name="Morin E."/>
            <person name="Murat C."/>
            <person name="Nolan M."/>
            <person name="Ohm R."/>
            <person name="Pangilinan J."/>
            <person name="Pereira M."/>
            <person name="Perotto S."/>
            <person name="Peter M."/>
            <person name="Riley R."/>
            <person name="Sitrit Y."/>
            <person name="Stielow B."/>
            <person name="Szollosi G."/>
            <person name="Zifcakova L."/>
            <person name="Stursova M."/>
            <person name="Spatafora J.W."/>
            <person name="Tedersoo L."/>
            <person name="Vaario L.-M."/>
            <person name="Yamada A."/>
            <person name="Yan M."/>
            <person name="Wang P."/>
            <person name="Xu J."/>
            <person name="Bruns T."/>
            <person name="Baldrian P."/>
            <person name="Vilgalys R."/>
            <person name="Henrissat B."/>
            <person name="Grigoriev I.V."/>
            <person name="Hibbett D."/>
            <person name="Nagy L.G."/>
            <person name="Martin F.M."/>
        </authorList>
    </citation>
    <scope>NUCLEOTIDE SEQUENCE</scope>
    <source>
        <strain evidence="1">P2</strain>
    </source>
</reference>
<evidence type="ECO:0000313" key="1">
    <source>
        <dbReference type="EMBL" id="KAF9643214.1"/>
    </source>
</evidence>
<accession>A0ACB6Z136</accession>
<evidence type="ECO:0000313" key="2">
    <source>
        <dbReference type="Proteomes" id="UP000886501"/>
    </source>
</evidence>
<keyword evidence="2" id="KW-1185">Reference proteome</keyword>
<dbReference type="Proteomes" id="UP000886501">
    <property type="component" value="Unassembled WGS sequence"/>
</dbReference>
<protein>
    <submittedName>
        <fullName evidence="1">Uncharacterized protein</fullName>
    </submittedName>
</protein>
<sequence>MHRYLFQGSVVSAIGGIINTIVTAIADIIIIIVNSIVATNRIESRAFQPPTETRENASALPSSPSTLLLDAVKSGQTRCLSLSGWPALCIQIFGFRLNRLGGSVVLTNPTSTSQFRPIGRLPAPPVNNLSFRFRSSSSFNVLWTYP</sequence>
<name>A0ACB6Z136_THEGA</name>
<reference evidence="1" key="2">
    <citation type="journal article" date="2020" name="Nat. Commun.">
        <title>Large-scale genome sequencing of mycorrhizal fungi provides insights into the early evolution of symbiotic traits.</title>
        <authorList>
            <person name="Miyauchi S."/>
            <person name="Kiss E."/>
            <person name="Kuo A."/>
            <person name="Drula E."/>
            <person name="Kohler A."/>
            <person name="Sanchez-Garcia M."/>
            <person name="Morin E."/>
            <person name="Andreopoulos B."/>
            <person name="Barry K.W."/>
            <person name="Bonito G."/>
            <person name="Buee M."/>
            <person name="Carver A."/>
            <person name="Chen C."/>
            <person name="Cichocki N."/>
            <person name="Clum A."/>
            <person name="Culley D."/>
            <person name="Crous P.W."/>
            <person name="Fauchery L."/>
            <person name="Girlanda M."/>
            <person name="Hayes R.D."/>
            <person name="Keri Z."/>
            <person name="LaButti K."/>
            <person name="Lipzen A."/>
            <person name="Lombard V."/>
            <person name="Magnuson J."/>
            <person name="Maillard F."/>
            <person name="Murat C."/>
            <person name="Nolan M."/>
            <person name="Ohm R.A."/>
            <person name="Pangilinan J."/>
            <person name="Pereira M.F."/>
            <person name="Perotto S."/>
            <person name="Peter M."/>
            <person name="Pfister S."/>
            <person name="Riley R."/>
            <person name="Sitrit Y."/>
            <person name="Stielow J.B."/>
            <person name="Szollosi G."/>
            <person name="Zifcakova L."/>
            <person name="Stursova M."/>
            <person name="Spatafora J.W."/>
            <person name="Tedersoo L."/>
            <person name="Vaario L.M."/>
            <person name="Yamada A."/>
            <person name="Yan M."/>
            <person name="Wang P."/>
            <person name="Xu J."/>
            <person name="Bruns T."/>
            <person name="Baldrian P."/>
            <person name="Vilgalys R."/>
            <person name="Dunand C."/>
            <person name="Henrissat B."/>
            <person name="Grigoriev I.V."/>
            <person name="Hibbett D."/>
            <person name="Nagy L.G."/>
            <person name="Martin F.M."/>
        </authorList>
    </citation>
    <scope>NUCLEOTIDE SEQUENCE</scope>
    <source>
        <strain evidence="1">P2</strain>
    </source>
</reference>
<gene>
    <name evidence="1" type="ORF">BDM02DRAFT_1693162</name>
</gene>
<comment type="caution">
    <text evidence="1">The sequence shown here is derived from an EMBL/GenBank/DDBJ whole genome shotgun (WGS) entry which is preliminary data.</text>
</comment>
<dbReference type="EMBL" id="MU118263">
    <property type="protein sequence ID" value="KAF9643214.1"/>
    <property type="molecule type" value="Genomic_DNA"/>
</dbReference>